<comment type="caution">
    <text evidence="1">The sequence shown here is derived from an EMBL/GenBank/DDBJ whole genome shotgun (WGS) entry which is preliminary data.</text>
</comment>
<dbReference type="Proteomes" id="UP000182811">
    <property type="component" value="Unassembled WGS sequence"/>
</dbReference>
<sequence length="52" mass="5614">MKVVKAANPPAIAESRGDNAIVDGYHPFFLSRVPLIRTLTVYNTSGVLASVR</sequence>
<reference evidence="1 2" key="1">
    <citation type="submission" date="2016-08" db="EMBL/GenBank/DDBJ databases">
        <title>Genome-based comparison of Moorella thermoacetic strains.</title>
        <authorList>
            <person name="Poehlein A."/>
            <person name="Bengelsdorf F.R."/>
            <person name="Esser C."/>
            <person name="Duerre P."/>
            <person name="Daniel R."/>
        </authorList>
    </citation>
    <scope>NUCLEOTIDE SEQUENCE [LARGE SCALE GENOMIC DNA]</scope>
    <source>
        <strain evidence="1 2">DSM 21394</strain>
    </source>
</reference>
<accession>A0A1J5NIH0</accession>
<name>A0A1J5NIH0_NEOTH</name>
<dbReference type="EMBL" id="MDDC01000016">
    <property type="protein sequence ID" value="OIQ58358.1"/>
    <property type="molecule type" value="Genomic_DNA"/>
</dbReference>
<evidence type="ECO:0000313" key="2">
    <source>
        <dbReference type="Proteomes" id="UP000182811"/>
    </source>
</evidence>
<evidence type="ECO:0000313" key="1">
    <source>
        <dbReference type="EMBL" id="OIQ58358.1"/>
    </source>
</evidence>
<protein>
    <submittedName>
        <fullName evidence="1">Uncharacterized protein</fullName>
    </submittedName>
</protein>
<dbReference type="AlphaFoldDB" id="A0A1J5NIH0"/>
<gene>
    <name evidence="1" type="ORF">MOTE_20210</name>
</gene>
<proteinExistence type="predicted"/>
<organism evidence="1 2">
    <name type="scientific">Neomoorella thermoacetica</name>
    <name type="common">Clostridium thermoaceticum</name>
    <dbReference type="NCBI Taxonomy" id="1525"/>
    <lineage>
        <taxon>Bacteria</taxon>
        <taxon>Bacillati</taxon>
        <taxon>Bacillota</taxon>
        <taxon>Clostridia</taxon>
        <taxon>Neomoorellales</taxon>
        <taxon>Neomoorellaceae</taxon>
        <taxon>Neomoorella</taxon>
    </lineage>
</organism>